<dbReference type="Pfam" id="PF00593">
    <property type="entry name" value="TonB_dep_Rec_b-barrel"/>
    <property type="match status" value="1"/>
</dbReference>
<dbReference type="AlphaFoldDB" id="A0A2S6I823"/>
<dbReference type="Pfam" id="PF13715">
    <property type="entry name" value="CarbopepD_reg_2"/>
    <property type="match status" value="1"/>
</dbReference>
<organism evidence="13 14">
    <name type="scientific">Neolewinella xylanilytica</name>
    <dbReference type="NCBI Taxonomy" id="1514080"/>
    <lineage>
        <taxon>Bacteria</taxon>
        <taxon>Pseudomonadati</taxon>
        <taxon>Bacteroidota</taxon>
        <taxon>Saprospiria</taxon>
        <taxon>Saprospirales</taxon>
        <taxon>Lewinellaceae</taxon>
        <taxon>Neolewinella</taxon>
    </lineage>
</organism>
<evidence type="ECO:0000256" key="10">
    <source>
        <dbReference type="SAM" id="SignalP"/>
    </source>
</evidence>
<comment type="caution">
    <text evidence="13">The sequence shown here is derived from an EMBL/GenBank/DDBJ whole genome shotgun (WGS) entry which is preliminary data.</text>
</comment>
<evidence type="ECO:0000256" key="3">
    <source>
        <dbReference type="ARBA" id="ARBA00022452"/>
    </source>
</evidence>
<evidence type="ECO:0000256" key="5">
    <source>
        <dbReference type="ARBA" id="ARBA00023077"/>
    </source>
</evidence>
<gene>
    <name evidence="13" type="ORF">CLV84_0585</name>
</gene>
<dbReference type="EMBL" id="PTJC01000005">
    <property type="protein sequence ID" value="PPK87638.1"/>
    <property type="molecule type" value="Genomic_DNA"/>
</dbReference>
<dbReference type="InterPro" id="IPR039426">
    <property type="entry name" value="TonB-dep_rcpt-like"/>
</dbReference>
<dbReference type="SUPFAM" id="SSF49464">
    <property type="entry name" value="Carboxypeptidase regulatory domain-like"/>
    <property type="match status" value="1"/>
</dbReference>
<keyword evidence="7 8" id="KW-0998">Cell outer membrane</keyword>
<proteinExistence type="inferred from homology"/>
<comment type="subcellular location">
    <subcellularLocation>
        <location evidence="1 8">Cell outer membrane</location>
        <topology evidence="1 8">Multi-pass membrane protein</topology>
    </subcellularLocation>
</comment>
<reference evidence="13 14" key="1">
    <citation type="submission" date="2018-02" db="EMBL/GenBank/DDBJ databases">
        <title>Genomic Encyclopedia of Archaeal and Bacterial Type Strains, Phase II (KMG-II): from individual species to whole genera.</title>
        <authorList>
            <person name="Goeker M."/>
        </authorList>
    </citation>
    <scope>NUCLEOTIDE SEQUENCE [LARGE SCALE GENOMIC DNA]</scope>
    <source>
        <strain evidence="13 14">DSM 29526</strain>
    </source>
</reference>
<evidence type="ECO:0000256" key="7">
    <source>
        <dbReference type="ARBA" id="ARBA00023237"/>
    </source>
</evidence>
<dbReference type="RefSeq" id="WP_104418235.1">
    <property type="nucleotide sequence ID" value="NZ_PTJC01000005.1"/>
</dbReference>
<dbReference type="NCBIfam" id="TIGR04057">
    <property type="entry name" value="SusC_RagA_signa"/>
    <property type="match status" value="1"/>
</dbReference>
<evidence type="ECO:0000256" key="8">
    <source>
        <dbReference type="PROSITE-ProRule" id="PRU01360"/>
    </source>
</evidence>
<dbReference type="InterPro" id="IPR036942">
    <property type="entry name" value="Beta-barrel_TonB_sf"/>
</dbReference>
<evidence type="ECO:0000256" key="2">
    <source>
        <dbReference type="ARBA" id="ARBA00022448"/>
    </source>
</evidence>
<evidence type="ECO:0000313" key="14">
    <source>
        <dbReference type="Proteomes" id="UP000237662"/>
    </source>
</evidence>
<evidence type="ECO:0000259" key="12">
    <source>
        <dbReference type="Pfam" id="PF07715"/>
    </source>
</evidence>
<dbReference type="FunFam" id="2.170.130.10:FF:000008">
    <property type="entry name" value="SusC/RagA family TonB-linked outer membrane protein"/>
    <property type="match status" value="1"/>
</dbReference>
<evidence type="ECO:0000256" key="6">
    <source>
        <dbReference type="ARBA" id="ARBA00023136"/>
    </source>
</evidence>
<sequence length="1050" mass="113836">MKQLLLVLCGLGLSVSLAAQRVIEGTIADDAGTPLIGASILAEGTTTGTVSDIDGNFTLTVADEVRNLIVSYTGYGTQTVPLDGSTTLDIVLSEDAAQLSEVVVVGYGKQIRSTLTGNVAQIDGSDIENLPVSSVEQAMQGRSAGVFVQSVSGKPGGRINIRVRGSSSISAGNQPLYVVDGVPITSGTFSSPGSGSQNFLADLNPNDVESIEILKDASASAIYGSRAANGVVLITTKSGQSGKARINLNLSGGASEPSRYREFLNAEEYVRLFRQTAVGAARYDFNNQLNDFGLEGDEYTLDNTIAAYTEYVEDRLDRYSGPSDWRNNETNTDWQDEAFQTGRNQNADLSLSGGTDKLTYYASFGYSDQEGILAGNGFQRLSSRLNLDAQGSEKLTYGLRFGFSRSDNERVSDDNQFSTPLQLIALSPITPVRNTTGEDFVYDGTTFAPGQLYDRPITTYYNGLVELANTEKQSISYRTLGNVYGQYQLAQGLSVRAEAGIDVANIKQNRFLGRLSDGGEATNGFADSRWGNIVNYTTKALLLYDRGFEGGHNVDFVGGIEFQKSTEENIEVDAQEFPLDQLRTIASAADITGGTTDLTEFAFQSYFGRANYNFERKYLFSLSARLDGSSRFGANNRYGFFPAVAAGWVLSEEAFLTDNPLVSYLKLRTSYGLTGNANIGNFESLGLYGASSYGFVSGLAPSQIPNPDLTWETTKQFDIGLDFGFFNNRLSGELDYYVKNTTDLLLNVPVPGTTGFRTQFRNLGELQNRGVELLLNAVVSDGAFGWSTSFNFAYNDNEIKALAPDQEIIDDGGNRYMNVVKVGESLGSFYGYEYAGVNPENGDGLFYVNATDDDGNIVDPNATTNDANEANFVILGNAIPTTLAGWTNNFSFGGLTLDVFFQGSFGNEVHNSAGNFQSCGGCWFDNQTRDQLDAWTPENTDTDVPEARFYWGNADINRSSRYVSSGDFIRLKTLTLAYELPGTVSGRLGLSRLRFYVTGQNLALITDYAGWDPEVAADFLADDSPNIQTSVDFYTAPQARTIIFGVNVGL</sequence>
<dbReference type="Gene3D" id="2.60.40.1120">
    <property type="entry name" value="Carboxypeptidase-like, regulatory domain"/>
    <property type="match status" value="1"/>
</dbReference>
<keyword evidence="3 8" id="KW-1134">Transmembrane beta strand</keyword>
<dbReference type="InterPro" id="IPR023996">
    <property type="entry name" value="TonB-dep_OMP_SusC/RagA"/>
</dbReference>
<dbReference type="InterPro" id="IPR000531">
    <property type="entry name" value="Beta-barrel_TonB"/>
</dbReference>
<dbReference type="SUPFAM" id="SSF56935">
    <property type="entry name" value="Porins"/>
    <property type="match status" value="1"/>
</dbReference>
<dbReference type="InterPro" id="IPR023997">
    <property type="entry name" value="TonB-dep_OMP_SusC/RagA_CS"/>
</dbReference>
<keyword evidence="4 8" id="KW-0812">Transmembrane</keyword>
<dbReference type="Pfam" id="PF07715">
    <property type="entry name" value="Plug"/>
    <property type="match status" value="1"/>
</dbReference>
<evidence type="ECO:0000256" key="9">
    <source>
        <dbReference type="RuleBase" id="RU003357"/>
    </source>
</evidence>
<dbReference type="Gene3D" id="2.170.130.10">
    <property type="entry name" value="TonB-dependent receptor, plug domain"/>
    <property type="match status" value="1"/>
</dbReference>
<keyword evidence="6 8" id="KW-0472">Membrane</keyword>
<feature type="domain" description="TonB-dependent receptor plug" evidence="12">
    <location>
        <begin position="114"/>
        <end position="231"/>
    </location>
</feature>
<feature type="signal peptide" evidence="10">
    <location>
        <begin position="1"/>
        <end position="19"/>
    </location>
</feature>
<dbReference type="PROSITE" id="PS52016">
    <property type="entry name" value="TONB_DEPENDENT_REC_3"/>
    <property type="match status" value="1"/>
</dbReference>
<dbReference type="InterPro" id="IPR037066">
    <property type="entry name" value="Plug_dom_sf"/>
</dbReference>
<evidence type="ECO:0000313" key="13">
    <source>
        <dbReference type="EMBL" id="PPK87638.1"/>
    </source>
</evidence>
<evidence type="ECO:0000256" key="1">
    <source>
        <dbReference type="ARBA" id="ARBA00004571"/>
    </source>
</evidence>
<keyword evidence="10" id="KW-0732">Signal</keyword>
<keyword evidence="5 9" id="KW-0798">TonB box</keyword>
<keyword evidence="14" id="KW-1185">Reference proteome</keyword>
<evidence type="ECO:0000259" key="11">
    <source>
        <dbReference type="Pfam" id="PF00593"/>
    </source>
</evidence>
<dbReference type="InterPro" id="IPR008969">
    <property type="entry name" value="CarboxyPept-like_regulatory"/>
</dbReference>
<dbReference type="GO" id="GO:0009279">
    <property type="term" value="C:cell outer membrane"/>
    <property type="evidence" value="ECO:0007669"/>
    <property type="project" value="UniProtKB-SubCell"/>
</dbReference>
<dbReference type="NCBIfam" id="TIGR04056">
    <property type="entry name" value="OMP_RagA_SusC"/>
    <property type="match status" value="1"/>
</dbReference>
<accession>A0A2S6I823</accession>
<protein>
    <submittedName>
        <fullName evidence="13">TonB-linked SusC/RagA family outer membrane protein</fullName>
    </submittedName>
</protein>
<dbReference type="Gene3D" id="2.40.170.20">
    <property type="entry name" value="TonB-dependent receptor, beta-barrel domain"/>
    <property type="match status" value="1"/>
</dbReference>
<comment type="similarity">
    <text evidence="8 9">Belongs to the TonB-dependent receptor family.</text>
</comment>
<name>A0A2S6I823_9BACT</name>
<keyword evidence="2 8" id="KW-0813">Transport</keyword>
<evidence type="ECO:0000256" key="4">
    <source>
        <dbReference type="ARBA" id="ARBA00022692"/>
    </source>
</evidence>
<dbReference type="Proteomes" id="UP000237662">
    <property type="component" value="Unassembled WGS sequence"/>
</dbReference>
<feature type="domain" description="TonB-dependent receptor-like beta-barrel" evidence="11">
    <location>
        <begin position="435"/>
        <end position="872"/>
    </location>
</feature>
<dbReference type="InterPro" id="IPR012910">
    <property type="entry name" value="Plug_dom"/>
</dbReference>
<dbReference type="OrthoDB" id="9768177at2"/>
<feature type="chain" id="PRO_5015758823" evidence="10">
    <location>
        <begin position="20"/>
        <end position="1050"/>
    </location>
</feature>